<keyword evidence="8" id="KW-0418">Kinase</keyword>
<evidence type="ECO:0000256" key="4">
    <source>
        <dbReference type="ARBA" id="ARBA00022527"/>
    </source>
</evidence>
<dbReference type="InterPro" id="IPR001180">
    <property type="entry name" value="CNH_dom"/>
</dbReference>
<proteinExistence type="inferred from homology"/>
<comment type="similarity">
    <text evidence="2">Belongs to the protein kinase superfamily. STE Ser/Thr protein kinase family. STE20 subfamily.</text>
</comment>
<dbReference type="GO" id="GO:0005737">
    <property type="term" value="C:cytoplasm"/>
    <property type="evidence" value="ECO:0007669"/>
    <property type="project" value="TreeGrafter"/>
</dbReference>
<dbReference type="PROSITE" id="PS50219">
    <property type="entry name" value="CNH"/>
    <property type="match status" value="1"/>
</dbReference>
<evidence type="ECO:0000256" key="5">
    <source>
        <dbReference type="ARBA" id="ARBA00022553"/>
    </source>
</evidence>
<dbReference type="PROSITE" id="PS00107">
    <property type="entry name" value="PROTEIN_KINASE_ATP"/>
    <property type="match status" value="1"/>
</dbReference>
<evidence type="ECO:0000256" key="10">
    <source>
        <dbReference type="ARBA" id="ARBA00047899"/>
    </source>
</evidence>
<keyword evidence="6" id="KW-0808">Transferase</keyword>
<evidence type="ECO:0000256" key="12">
    <source>
        <dbReference type="PIRSR" id="PIRSR038172-1"/>
    </source>
</evidence>
<dbReference type="PROSITE" id="PS50011">
    <property type="entry name" value="PROTEIN_KINASE_DOM"/>
    <property type="match status" value="1"/>
</dbReference>
<dbReference type="Pfam" id="PF00069">
    <property type="entry name" value="Pkinase"/>
    <property type="match status" value="1"/>
</dbReference>
<feature type="binding site" evidence="13">
    <location>
        <begin position="22"/>
        <end position="30"/>
    </location>
    <ligand>
        <name>ATP</name>
        <dbReference type="ChEBI" id="CHEBI:30616"/>
    </ligand>
</feature>
<keyword evidence="9 13" id="KW-0067">ATP-binding</keyword>
<sequence>MSIADVVDAGDPRDLYEIIEKVGRGSYGSVFKGMSKATGAVVAIKTLALEEGEDLEDVINEIRILKQCDHPNIVKYFGSYMVDDDLWIVMEFCDGGSVLDIYEALDSPLAEAQIAYIVRESFKGLLYLHENGMIHRDIKGGNVLLTSDGRVLLADFGVSAILNTTLSKRNTFIGTPYWIAPEVIMVESDGDPYDAKADIWSMGITAIEMAELGPPYGDVHPMRALFLIGSAQRVPSLHDKKAWSSAFHAFLEACLVKDPAGRPSAVEILEHEFLKNAPTSAAILTELIEQAREAEANASVGLGRAAGTMMRMKAGEAPKSDTTSDEDDSGTFIKKKMPEAAAPAAAVPDVAVQGSDSDSDEDSDADGASAATKAKASKGKSPAGKNKPLAKNVDSLKVGVATHGRADSTVSSTLRPASTTPLHQVSVPEGYAHTFEAQALLRDFTRGANCADNWGEKLFIGTSKGIYLFDPHAASPELTLVRVVKVKCVELIVIEELSVVVTISGSSSQVVVYELRSLAGAGKKKKKTKAGAVLASTKNCHSIFIGRDGEDNSNFFLCAAIKKKLYLCEWAPHPYNKFMHLVEFSTSSRTQVGLLFKDPTTNILSKIICGSVSNKTELNIIDIASYKTSELASFKGKAPPAAVLHLDGYTVLFSFKTSAKAIDIRTGATVFEFEWAAPVVDVVYNGSNYIVGFTDKSVEFVSLDNHNVCQTLSHASPLKYLCQSDFIYIASMKKKTTGVFKIQAKRQRSPVDRLRERKQAAA</sequence>
<evidence type="ECO:0000256" key="11">
    <source>
        <dbReference type="ARBA" id="ARBA00048679"/>
    </source>
</evidence>
<dbReference type="OMA" id="HIMGWGE"/>
<evidence type="ECO:0000256" key="1">
    <source>
        <dbReference type="ARBA" id="ARBA00001946"/>
    </source>
</evidence>
<dbReference type="PROSITE" id="PS00108">
    <property type="entry name" value="PROTEIN_KINASE_ST"/>
    <property type="match status" value="1"/>
</dbReference>
<dbReference type="EMBL" id="GL349471">
    <property type="protein sequence ID" value="KNC51933.1"/>
    <property type="molecule type" value="Genomic_DNA"/>
</dbReference>
<reference evidence="18 19" key="1">
    <citation type="submission" date="2010-05" db="EMBL/GenBank/DDBJ databases">
        <title>The Genome Sequence of Thecamonas trahens ATCC 50062.</title>
        <authorList>
            <consortium name="The Broad Institute Genome Sequencing Platform"/>
            <person name="Russ C."/>
            <person name="Cuomo C."/>
            <person name="Shea T."/>
            <person name="Young S.K."/>
            <person name="Zeng Q."/>
            <person name="Koehrsen M."/>
            <person name="Haas B."/>
            <person name="Borodovsky M."/>
            <person name="Guigo R."/>
            <person name="Alvarado L."/>
            <person name="Berlin A."/>
            <person name="Bochicchio J."/>
            <person name="Borenstein D."/>
            <person name="Chapman S."/>
            <person name="Chen Z."/>
            <person name="Freedman E."/>
            <person name="Gellesch M."/>
            <person name="Goldberg J."/>
            <person name="Griggs A."/>
            <person name="Gujja S."/>
            <person name="Heilman E."/>
            <person name="Heiman D."/>
            <person name="Hepburn T."/>
            <person name="Howarth C."/>
            <person name="Jen D."/>
            <person name="Larson L."/>
            <person name="Mehta T."/>
            <person name="Park D."/>
            <person name="Pearson M."/>
            <person name="Roberts A."/>
            <person name="Saif S."/>
            <person name="Shenoy N."/>
            <person name="Sisk P."/>
            <person name="Stolte C."/>
            <person name="Sykes S."/>
            <person name="Thomson T."/>
            <person name="Walk T."/>
            <person name="White J."/>
            <person name="Yandava C."/>
            <person name="Burger G."/>
            <person name="Gray M.W."/>
            <person name="Holland P.W.H."/>
            <person name="King N."/>
            <person name="Lang F.B.F."/>
            <person name="Roger A.J."/>
            <person name="Ruiz-Trillo I."/>
            <person name="Lander E."/>
            <person name="Nusbaum C."/>
        </authorList>
    </citation>
    <scope>NUCLEOTIDE SEQUENCE [LARGE SCALE GENOMIC DNA]</scope>
    <source>
        <strain evidence="18 19">ATCC 50062</strain>
    </source>
</reference>
<feature type="active site" description="Proton acceptor" evidence="12">
    <location>
        <position position="137"/>
    </location>
</feature>
<dbReference type="GO" id="GO:0008349">
    <property type="term" value="F:MAP kinase kinase kinase kinase activity"/>
    <property type="evidence" value="ECO:0007669"/>
    <property type="project" value="InterPro"/>
</dbReference>
<feature type="compositionally biased region" description="Low complexity" evidence="15">
    <location>
        <begin position="339"/>
        <end position="356"/>
    </location>
</feature>
<dbReference type="SMART" id="SM00036">
    <property type="entry name" value="CNH"/>
    <property type="match status" value="1"/>
</dbReference>
<dbReference type="STRING" id="461836.A0A0L0DKQ0"/>
<dbReference type="PANTHER" id="PTHR48012">
    <property type="entry name" value="STERILE20-LIKE KINASE, ISOFORM B-RELATED"/>
    <property type="match status" value="1"/>
</dbReference>
<name>A0A0L0DKQ0_THETB</name>
<feature type="binding site" evidence="13 14">
    <location>
        <position position="45"/>
    </location>
    <ligand>
        <name>ATP</name>
        <dbReference type="ChEBI" id="CHEBI:30616"/>
    </ligand>
</feature>
<evidence type="ECO:0000313" key="18">
    <source>
        <dbReference type="EMBL" id="KNC51933.1"/>
    </source>
</evidence>
<keyword evidence="4" id="KW-0723">Serine/threonine-protein kinase</keyword>
<dbReference type="GO" id="GO:0005524">
    <property type="term" value="F:ATP binding"/>
    <property type="evidence" value="ECO:0007669"/>
    <property type="project" value="UniProtKB-UniRule"/>
</dbReference>
<keyword evidence="7 13" id="KW-0547">Nucleotide-binding</keyword>
<accession>A0A0L0DKQ0</accession>
<evidence type="ECO:0000256" key="8">
    <source>
        <dbReference type="ARBA" id="ARBA00022777"/>
    </source>
</evidence>
<dbReference type="GeneID" id="25570055"/>
<gene>
    <name evidence="18" type="ORF">AMSG_12140</name>
</gene>
<feature type="domain" description="Protein kinase" evidence="16">
    <location>
        <begin position="16"/>
        <end position="274"/>
    </location>
</feature>
<evidence type="ECO:0000256" key="9">
    <source>
        <dbReference type="ARBA" id="ARBA00022840"/>
    </source>
</evidence>
<evidence type="ECO:0000256" key="7">
    <source>
        <dbReference type="ARBA" id="ARBA00022741"/>
    </source>
</evidence>
<comment type="catalytic activity">
    <reaction evidence="10">
        <text>L-threonyl-[protein] + ATP = O-phospho-L-threonyl-[protein] + ADP + H(+)</text>
        <dbReference type="Rhea" id="RHEA:46608"/>
        <dbReference type="Rhea" id="RHEA-COMP:11060"/>
        <dbReference type="Rhea" id="RHEA-COMP:11605"/>
        <dbReference type="ChEBI" id="CHEBI:15378"/>
        <dbReference type="ChEBI" id="CHEBI:30013"/>
        <dbReference type="ChEBI" id="CHEBI:30616"/>
        <dbReference type="ChEBI" id="CHEBI:61977"/>
        <dbReference type="ChEBI" id="CHEBI:456216"/>
        <dbReference type="EC" id="2.7.11.1"/>
    </reaction>
</comment>
<evidence type="ECO:0000256" key="3">
    <source>
        <dbReference type="ARBA" id="ARBA00012513"/>
    </source>
</evidence>
<dbReference type="EC" id="2.7.11.1" evidence="3"/>
<dbReference type="InterPro" id="IPR017441">
    <property type="entry name" value="Protein_kinase_ATP_BS"/>
</dbReference>
<evidence type="ECO:0000259" key="17">
    <source>
        <dbReference type="PROSITE" id="PS50219"/>
    </source>
</evidence>
<dbReference type="Pfam" id="PF00780">
    <property type="entry name" value="CNH"/>
    <property type="match status" value="1"/>
</dbReference>
<dbReference type="PIRSF" id="PIRSF038172">
    <property type="entry name" value="MAPKKKK"/>
    <property type="match status" value="1"/>
</dbReference>
<dbReference type="FunFam" id="1.10.510.10:FF:000499">
    <property type="entry name" value="Serine/threonine-protein kinase KIC1"/>
    <property type="match status" value="1"/>
</dbReference>
<keyword evidence="5" id="KW-0597">Phosphoprotein</keyword>
<dbReference type="InterPro" id="IPR050629">
    <property type="entry name" value="STE20/SPS1-PAK"/>
</dbReference>
<comment type="catalytic activity">
    <reaction evidence="11">
        <text>L-seryl-[protein] + ATP = O-phospho-L-seryl-[protein] + ADP + H(+)</text>
        <dbReference type="Rhea" id="RHEA:17989"/>
        <dbReference type="Rhea" id="RHEA-COMP:9863"/>
        <dbReference type="Rhea" id="RHEA-COMP:11604"/>
        <dbReference type="ChEBI" id="CHEBI:15378"/>
        <dbReference type="ChEBI" id="CHEBI:29999"/>
        <dbReference type="ChEBI" id="CHEBI:30616"/>
        <dbReference type="ChEBI" id="CHEBI:83421"/>
        <dbReference type="ChEBI" id="CHEBI:456216"/>
        <dbReference type="EC" id="2.7.11.1"/>
    </reaction>
</comment>
<comment type="cofactor">
    <cofactor evidence="1">
        <name>Mg(2+)</name>
        <dbReference type="ChEBI" id="CHEBI:18420"/>
    </cofactor>
</comment>
<dbReference type="SUPFAM" id="SSF56112">
    <property type="entry name" value="Protein kinase-like (PK-like)"/>
    <property type="match status" value="1"/>
</dbReference>
<feature type="compositionally biased region" description="Low complexity" evidence="15">
    <location>
        <begin position="366"/>
        <end position="387"/>
    </location>
</feature>
<protein>
    <recommendedName>
        <fullName evidence="3">non-specific serine/threonine protein kinase</fullName>
        <ecNumber evidence="3">2.7.11.1</ecNumber>
    </recommendedName>
</protein>
<dbReference type="Proteomes" id="UP000054408">
    <property type="component" value="Unassembled WGS sequence"/>
</dbReference>
<dbReference type="PANTHER" id="PTHR48012:SF18">
    <property type="entry name" value="HAPPYHOUR, ISOFORM A"/>
    <property type="match status" value="1"/>
</dbReference>
<dbReference type="InterPro" id="IPR011009">
    <property type="entry name" value="Kinase-like_dom_sf"/>
</dbReference>
<dbReference type="InterPro" id="IPR036322">
    <property type="entry name" value="WD40_repeat_dom_sf"/>
</dbReference>
<feature type="region of interest" description="Disordered" evidence="15">
    <location>
        <begin position="338"/>
        <end position="392"/>
    </location>
</feature>
<organism evidence="18 19">
    <name type="scientific">Thecamonas trahens ATCC 50062</name>
    <dbReference type="NCBI Taxonomy" id="461836"/>
    <lineage>
        <taxon>Eukaryota</taxon>
        <taxon>Apusozoa</taxon>
        <taxon>Apusomonadida</taxon>
        <taxon>Apusomonadidae</taxon>
        <taxon>Thecamonas</taxon>
    </lineage>
</organism>
<dbReference type="SUPFAM" id="SSF50978">
    <property type="entry name" value="WD40 repeat-like"/>
    <property type="match status" value="1"/>
</dbReference>
<dbReference type="eggNOG" id="KOG0587">
    <property type="taxonomic scope" value="Eukaryota"/>
</dbReference>
<evidence type="ECO:0000256" key="6">
    <source>
        <dbReference type="ARBA" id="ARBA00022679"/>
    </source>
</evidence>
<feature type="domain" description="CNH" evidence="17">
    <location>
        <begin position="445"/>
        <end position="727"/>
    </location>
</feature>
<dbReference type="Gene3D" id="1.10.510.10">
    <property type="entry name" value="Transferase(Phosphotransferase) domain 1"/>
    <property type="match status" value="1"/>
</dbReference>
<dbReference type="OrthoDB" id="8693905at2759"/>
<dbReference type="InterPro" id="IPR008271">
    <property type="entry name" value="Ser/Thr_kinase_AS"/>
</dbReference>
<evidence type="ECO:0000256" key="13">
    <source>
        <dbReference type="PIRSR" id="PIRSR038172-2"/>
    </source>
</evidence>
<dbReference type="RefSeq" id="XP_013755625.1">
    <property type="nucleotide sequence ID" value="XM_013900171.1"/>
</dbReference>
<evidence type="ECO:0000259" key="16">
    <source>
        <dbReference type="PROSITE" id="PS50011"/>
    </source>
</evidence>
<dbReference type="InterPro" id="IPR000719">
    <property type="entry name" value="Prot_kinase_dom"/>
</dbReference>
<dbReference type="eggNOG" id="KOG0576">
    <property type="taxonomic scope" value="Eukaryota"/>
</dbReference>
<evidence type="ECO:0000313" key="19">
    <source>
        <dbReference type="Proteomes" id="UP000054408"/>
    </source>
</evidence>
<evidence type="ECO:0000256" key="15">
    <source>
        <dbReference type="SAM" id="MobiDB-lite"/>
    </source>
</evidence>
<dbReference type="InterPro" id="IPR021160">
    <property type="entry name" value="MAPKKKK"/>
</dbReference>
<evidence type="ECO:0000256" key="14">
    <source>
        <dbReference type="PROSITE-ProRule" id="PRU10141"/>
    </source>
</evidence>
<evidence type="ECO:0000256" key="2">
    <source>
        <dbReference type="ARBA" id="ARBA00008874"/>
    </source>
</evidence>
<dbReference type="AlphaFoldDB" id="A0A0L0DKQ0"/>
<dbReference type="SMART" id="SM00220">
    <property type="entry name" value="S_TKc"/>
    <property type="match status" value="1"/>
</dbReference>
<keyword evidence="19" id="KW-1185">Reference proteome</keyword>